<sequence length="139" mass="14904">MTNPVPLREGLFRETAAGPTLLASCCTACGHTSYPPAPRCLDCGREAQEPVELGSDGELLCATVVHMGNHRYPPGYTVGYVTMPHGVRVFAQLAISAGEDLPAPGTPMTLEIVPMWREQEQDVLAYRFVPAPGKESAHA</sequence>
<dbReference type="Pfam" id="PF12172">
    <property type="entry name" value="zf-ChsH2"/>
    <property type="match status" value="1"/>
</dbReference>
<proteinExistence type="predicted"/>
<dbReference type="InterPro" id="IPR022002">
    <property type="entry name" value="ChsH2_Znr"/>
</dbReference>
<dbReference type="InterPro" id="IPR012340">
    <property type="entry name" value="NA-bd_OB-fold"/>
</dbReference>
<dbReference type="RefSeq" id="WP_162250900.1">
    <property type="nucleotide sequence ID" value="NZ_JAULSC010000031.1"/>
</dbReference>
<organism evidence="2 3">
    <name type="scientific">Nocardioides cremeus</name>
    <dbReference type="NCBI Taxonomy" id="3058044"/>
    <lineage>
        <taxon>Bacteria</taxon>
        <taxon>Bacillati</taxon>
        <taxon>Actinomycetota</taxon>
        <taxon>Actinomycetes</taxon>
        <taxon>Propionibacteriales</taxon>
        <taxon>Nocardioidaceae</taxon>
        <taxon>Nocardioides</taxon>
    </lineage>
</organism>
<protein>
    <recommendedName>
        <fullName evidence="1">ChsH2 rubredoxin-like zinc ribbon domain-containing protein</fullName>
    </recommendedName>
</protein>
<dbReference type="Gene3D" id="6.10.30.10">
    <property type="match status" value="1"/>
</dbReference>
<accession>A0ABT8TVB2</accession>
<dbReference type="InterPro" id="IPR052513">
    <property type="entry name" value="Thioester_dehydratase-like"/>
</dbReference>
<reference evidence="2" key="1">
    <citation type="submission" date="2023-06" db="EMBL/GenBank/DDBJ databases">
        <title>Genome sequence of Nocardioides sp. SOB44.</title>
        <authorList>
            <person name="Zhang G."/>
        </authorList>
    </citation>
    <scope>NUCLEOTIDE SEQUENCE</scope>
    <source>
        <strain evidence="2">SOB44</strain>
    </source>
</reference>
<name>A0ABT8TVB2_9ACTN</name>
<dbReference type="Proteomes" id="UP001168363">
    <property type="component" value="Unassembled WGS sequence"/>
</dbReference>
<evidence type="ECO:0000313" key="2">
    <source>
        <dbReference type="EMBL" id="MDO3397898.1"/>
    </source>
</evidence>
<feature type="domain" description="ChsH2 rubredoxin-like zinc ribbon" evidence="1">
    <location>
        <begin position="20"/>
        <end position="46"/>
    </location>
</feature>
<dbReference type="PANTHER" id="PTHR34075">
    <property type="entry name" value="BLR3430 PROTEIN"/>
    <property type="match status" value="1"/>
</dbReference>
<evidence type="ECO:0000313" key="3">
    <source>
        <dbReference type="Proteomes" id="UP001168363"/>
    </source>
</evidence>
<evidence type="ECO:0000259" key="1">
    <source>
        <dbReference type="Pfam" id="PF12172"/>
    </source>
</evidence>
<dbReference type="EMBL" id="JAULSC010000031">
    <property type="protein sequence ID" value="MDO3397898.1"/>
    <property type="molecule type" value="Genomic_DNA"/>
</dbReference>
<dbReference type="SUPFAM" id="SSF50249">
    <property type="entry name" value="Nucleic acid-binding proteins"/>
    <property type="match status" value="1"/>
</dbReference>
<keyword evidence="3" id="KW-1185">Reference proteome</keyword>
<dbReference type="PANTHER" id="PTHR34075:SF5">
    <property type="entry name" value="BLR3430 PROTEIN"/>
    <property type="match status" value="1"/>
</dbReference>
<gene>
    <name evidence="2" type="ORF">QWJ41_19390</name>
</gene>
<comment type="caution">
    <text evidence="2">The sequence shown here is derived from an EMBL/GenBank/DDBJ whole genome shotgun (WGS) entry which is preliminary data.</text>
</comment>